<evidence type="ECO:0000256" key="6">
    <source>
        <dbReference type="ARBA" id="ARBA00022692"/>
    </source>
</evidence>
<evidence type="ECO:0000256" key="1">
    <source>
        <dbReference type="ARBA" id="ARBA00004477"/>
    </source>
</evidence>
<dbReference type="STRING" id="574566.I0YRT7"/>
<comment type="catalytic activity">
    <reaction evidence="10">
        <text>an alpha-D-Man-(1-&gt;2)-alpha-D-Man-(1-&gt;2)-alpha-D-Man-(1-&gt;3)-[alpha-D-Man-(1-&gt;6)]-beta-D-Man-(1-&gt;4)-beta-D-GlcNAc-(1-&gt;4)-alpha-D-GlcNAc-diphospho-di-trans,poly-cis-dolichol + a di-trans,poly-cis-dolichyl beta-D-mannosyl phosphate = an alpha-D-Man-(1-&gt;2)-alpha-D-Man-(1-&gt;2)-alpha-D-Man-(1-&gt;3)-[alpha-D-Man-(1-&gt;3)-alpha-D-Man-(1-&gt;6)]-beta-D-Man-(1-&gt;4)-beta-D-GlcNAc-(1-&gt;4)-alpha-D-GlcNAc-diphospho-di-trans,poly-cis-dolichol + a di-trans,poly-cis-dolichyl phosphate + H(+)</text>
        <dbReference type="Rhea" id="RHEA:29527"/>
        <dbReference type="Rhea" id="RHEA-COMP:19498"/>
        <dbReference type="Rhea" id="RHEA-COMP:19501"/>
        <dbReference type="Rhea" id="RHEA-COMP:19516"/>
        <dbReference type="Rhea" id="RHEA-COMP:19517"/>
        <dbReference type="ChEBI" id="CHEBI:15378"/>
        <dbReference type="ChEBI" id="CHEBI:57683"/>
        <dbReference type="ChEBI" id="CHEBI:58211"/>
        <dbReference type="ChEBI" id="CHEBI:132515"/>
        <dbReference type="ChEBI" id="CHEBI:132516"/>
        <dbReference type="EC" id="2.4.1.258"/>
    </reaction>
    <physiologicalReaction direction="left-to-right" evidence="10">
        <dbReference type="Rhea" id="RHEA:29528"/>
    </physiologicalReaction>
</comment>
<feature type="transmembrane region" description="Helical" evidence="11">
    <location>
        <begin position="335"/>
        <end position="356"/>
    </location>
</feature>
<feature type="transmembrane region" description="Helical" evidence="11">
    <location>
        <begin position="402"/>
        <end position="420"/>
    </location>
</feature>
<dbReference type="GO" id="GO:0052925">
    <property type="term" value="F:dol-P-Man:Man(5)GlcNAc(2)-PP-Dol alpha-1,3-mannosyltransferase activity"/>
    <property type="evidence" value="ECO:0007669"/>
    <property type="project" value="UniProtKB-EC"/>
</dbReference>
<accession>I0YRT7</accession>
<dbReference type="Proteomes" id="UP000007264">
    <property type="component" value="Unassembled WGS sequence"/>
</dbReference>
<evidence type="ECO:0000256" key="4">
    <source>
        <dbReference type="ARBA" id="ARBA00022676"/>
    </source>
</evidence>
<keyword evidence="7" id="KW-0256">Endoplasmic reticulum</keyword>
<dbReference type="Pfam" id="PF05208">
    <property type="entry name" value="ALG3"/>
    <property type="match status" value="1"/>
</dbReference>
<dbReference type="PANTHER" id="PTHR12646:SF0">
    <property type="entry name" value="DOL-P-MAN:MAN(5)GLCNAC(2)-PP-DOL ALPHA-1,3-MANNOSYLTRANSFERASE"/>
    <property type="match status" value="1"/>
</dbReference>
<dbReference type="GeneID" id="17039088"/>
<evidence type="ECO:0000313" key="13">
    <source>
        <dbReference type="Proteomes" id="UP000007264"/>
    </source>
</evidence>
<name>I0YRT7_COCSC</name>
<feature type="transmembrane region" description="Helical" evidence="11">
    <location>
        <begin position="276"/>
        <end position="300"/>
    </location>
</feature>
<comment type="subcellular location">
    <subcellularLocation>
        <location evidence="1">Endoplasmic reticulum membrane</location>
        <topology evidence="1">Multi-pass membrane protein</topology>
    </subcellularLocation>
</comment>
<dbReference type="RefSeq" id="XP_005645650.1">
    <property type="nucleotide sequence ID" value="XM_005645593.1"/>
</dbReference>
<evidence type="ECO:0000256" key="11">
    <source>
        <dbReference type="SAM" id="Phobius"/>
    </source>
</evidence>
<proteinExistence type="predicted"/>
<feature type="transmembrane region" description="Helical" evidence="11">
    <location>
        <begin position="36"/>
        <end position="56"/>
    </location>
</feature>
<dbReference type="GO" id="GO:0005789">
    <property type="term" value="C:endoplasmic reticulum membrane"/>
    <property type="evidence" value="ECO:0007669"/>
    <property type="project" value="UniProtKB-SubCell"/>
</dbReference>
<dbReference type="KEGG" id="csl:COCSUDRAFT_30276"/>
<keyword evidence="6 11" id="KW-0812">Transmembrane</keyword>
<dbReference type="InterPro" id="IPR007873">
    <property type="entry name" value="Glycosyltransferase_ALG3"/>
</dbReference>
<reference evidence="12 13" key="1">
    <citation type="journal article" date="2012" name="Genome Biol.">
        <title>The genome of the polar eukaryotic microalga coccomyxa subellipsoidea reveals traits of cold adaptation.</title>
        <authorList>
            <person name="Blanc G."/>
            <person name="Agarkova I."/>
            <person name="Grimwood J."/>
            <person name="Kuo A."/>
            <person name="Brueggeman A."/>
            <person name="Dunigan D."/>
            <person name="Gurnon J."/>
            <person name="Ladunga I."/>
            <person name="Lindquist E."/>
            <person name="Lucas S."/>
            <person name="Pangilinan J."/>
            <person name="Proschold T."/>
            <person name="Salamov A."/>
            <person name="Schmutz J."/>
            <person name="Weeks D."/>
            <person name="Yamada T."/>
            <person name="Claverie J.M."/>
            <person name="Grigoriev I."/>
            <person name="Van Etten J."/>
            <person name="Lomsadze A."/>
            <person name="Borodovsky M."/>
        </authorList>
    </citation>
    <scope>NUCLEOTIDE SEQUENCE [LARGE SCALE GENOMIC DNA]</scope>
    <source>
        <strain evidence="12 13">C-169</strain>
    </source>
</reference>
<dbReference type="PANTHER" id="PTHR12646">
    <property type="entry name" value="NOT56 - RELATED"/>
    <property type="match status" value="1"/>
</dbReference>
<keyword evidence="4" id="KW-0328">Glycosyltransferase</keyword>
<organism evidence="12 13">
    <name type="scientific">Coccomyxa subellipsoidea (strain C-169)</name>
    <name type="common">Green microalga</name>
    <dbReference type="NCBI Taxonomy" id="574566"/>
    <lineage>
        <taxon>Eukaryota</taxon>
        <taxon>Viridiplantae</taxon>
        <taxon>Chlorophyta</taxon>
        <taxon>core chlorophytes</taxon>
        <taxon>Trebouxiophyceae</taxon>
        <taxon>Trebouxiophyceae incertae sedis</taxon>
        <taxon>Coccomyxaceae</taxon>
        <taxon>Coccomyxa</taxon>
        <taxon>Coccomyxa subellipsoidea</taxon>
    </lineage>
</organism>
<dbReference type="AlphaFoldDB" id="I0YRT7"/>
<evidence type="ECO:0000256" key="8">
    <source>
        <dbReference type="ARBA" id="ARBA00022989"/>
    </source>
</evidence>
<keyword evidence="5" id="KW-0808">Transferase</keyword>
<evidence type="ECO:0000256" key="10">
    <source>
        <dbReference type="ARBA" id="ARBA00049506"/>
    </source>
</evidence>
<comment type="pathway">
    <text evidence="2">Protein modification; protein glycosylation.</text>
</comment>
<dbReference type="EC" id="2.4.1.258" evidence="3"/>
<evidence type="ECO:0000256" key="9">
    <source>
        <dbReference type="ARBA" id="ARBA00023136"/>
    </source>
</evidence>
<gene>
    <name evidence="12" type="ORF">COCSUDRAFT_30276</name>
</gene>
<feature type="transmembrane region" description="Helical" evidence="11">
    <location>
        <begin position="158"/>
        <end position="184"/>
    </location>
</feature>
<sequence>MAPKKGSRSIRSQQASPWGTLKGLAHRLNDPSDTRAAIWVSAGILLFEAVICPLIIAKVPYTELDWVAYMEEVEGFLKGQLDYRELKGQTGPLVYPAGFVYVFAFLRWLTSGGNIRAAQYVFAVIYVATQAVMLWLYIKAKVVPPWALTLLALSKRLHSIYVLRLFNDCVAMLLAYIATGLLLLQRWRASIVVYSAAVSVKMNVLLMAPPVLVVLLKAPDMQDIVEGVMQGLALQMFLGAPFLLHNAGAYLSRAFELSRVFQHVWSVNFKFLPETLFLSRGVASSLLAAHLALLLLFAHYRREKQRGGLRGRVAQKRPAPAANQTRLPKLPQLPAAHILFLVFSGNFIGIVCARTLHYQFYSWYYHTIPLLLWCTRLPTTVRLSLWLCIEVIFNIFPSTPETSLALLGCHLLILLALAFAPAERGSDRTH</sequence>
<feature type="transmembrane region" description="Helical" evidence="11">
    <location>
        <begin position="191"/>
        <end position="212"/>
    </location>
</feature>
<evidence type="ECO:0000256" key="5">
    <source>
        <dbReference type="ARBA" id="ARBA00022679"/>
    </source>
</evidence>
<keyword evidence="8 11" id="KW-1133">Transmembrane helix</keyword>
<feature type="transmembrane region" description="Helical" evidence="11">
    <location>
        <begin position="117"/>
        <end position="138"/>
    </location>
</feature>
<dbReference type="eggNOG" id="KOG2762">
    <property type="taxonomic scope" value="Eukaryota"/>
</dbReference>
<keyword evidence="13" id="KW-1185">Reference proteome</keyword>
<dbReference type="EMBL" id="AGSI01000013">
    <property type="protein sequence ID" value="EIE21106.1"/>
    <property type="molecule type" value="Genomic_DNA"/>
</dbReference>
<comment type="caution">
    <text evidence="12">The sequence shown here is derived from an EMBL/GenBank/DDBJ whole genome shotgun (WGS) entry which is preliminary data.</text>
</comment>
<evidence type="ECO:0000313" key="12">
    <source>
        <dbReference type="EMBL" id="EIE21106.1"/>
    </source>
</evidence>
<feature type="transmembrane region" description="Helical" evidence="11">
    <location>
        <begin position="93"/>
        <end position="110"/>
    </location>
</feature>
<keyword evidence="9 11" id="KW-0472">Membrane</keyword>
<evidence type="ECO:0000256" key="3">
    <source>
        <dbReference type="ARBA" id="ARBA00011964"/>
    </source>
</evidence>
<dbReference type="OrthoDB" id="20028at2759"/>
<evidence type="ECO:0000256" key="2">
    <source>
        <dbReference type="ARBA" id="ARBA00004922"/>
    </source>
</evidence>
<protein>
    <recommendedName>
        <fullName evidence="3">dolichyl-P-Man:Man5GlcNAc2-PP-dolichol alpha-1,3-mannosyltransferase</fullName>
        <ecNumber evidence="3">2.4.1.258</ecNumber>
    </recommendedName>
</protein>
<evidence type="ECO:0000256" key="7">
    <source>
        <dbReference type="ARBA" id="ARBA00022824"/>
    </source>
</evidence>